<comment type="similarity">
    <text evidence="2 11">Belongs to the diacylglycerol acyltransferase family.</text>
</comment>
<evidence type="ECO:0000256" key="5">
    <source>
        <dbReference type="ARBA" id="ARBA00022692"/>
    </source>
</evidence>
<evidence type="ECO:0000256" key="10">
    <source>
        <dbReference type="ARBA" id="ARBA00023315"/>
    </source>
</evidence>
<keyword evidence="4 11" id="KW-0808">Transferase</keyword>
<dbReference type="AlphaFoldDB" id="A0A6S7HUJ2"/>
<evidence type="ECO:0000256" key="11">
    <source>
        <dbReference type="RuleBase" id="RU367023"/>
    </source>
</evidence>
<feature type="non-terminal residue" evidence="12">
    <location>
        <position position="1"/>
    </location>
</feature>
<comment type="caution">
    <text evidence="11">Lacks conserved residue(s) required for the propagation of feature annotation.</text>
</comment>
<keyword evidence="5 11" id="KW-0812">Transmembrane</keyword>
<keyword evidence="9 11" id="KW-0472">Membrane</keyword>
<keyword evidence="7 11" id="KW-1133">Transmembrane helix</keyword>
<dbReference type="Proteomes" id="UP001152795">
    <property type="component" value="Unassembled WGS sequence"/>
</dbReference>
<keyword evidence="3" id="KW-0444">Lipid biosynthesis</keyword>
<accession>A0A6S7HUJ2</accession>
<gene>
    <name evidence="12" type="ORF">PACLA_8A079550</name>
</gene>
<dbReference type="EMBL" id="CACRXK020006057">
    <property type="protein sequence ID" value="CAB4008209.1"/>
    <property type="molecule type" value="Genomic_DNA"/>
</dbReference>
<evidence type="ECO:0000313" key="12">
    <source>
        <dbReference type="EMBL" id="CAB4008209.1"/>
    </source>
</evidence>
<protein>
    <recommendedName>
        <fullName evidence="11">Acyltransferase</fullName>
        <ecNumber evidence="11">2.3.1.-</ecNumber>
    </recommendedName>
</protein>
<keyword evidence="10" id="KW-0012">Acyltransferase</keyword>
<evidence type="ECO:0000313" key="13">
    <source>
        <dbReference type="Proteomes" id="UP001152795"/>
    </source>
</evidence>
<dbReference type="PANTHER" id="PTHR12317:SF79">
    <property type="entry name" value="ACYLTRANSFERASE"/>
    <property type="match status" value="1"/>
</dbReference>
<evidence type="ECO:0000256" key="8">
    <source>
        <dbReference type="ARBA" id="ARBA00023098"/>
    </source>
</evidence>
<keyword evidence="13" id="KW-1185">Reference proteome</keyword>
<comment type="caution">
    <text evidence="12">The sequence shown here is derived from an EMBL/GenBank/DDBJ whole genome shotgun (WGS) entry which is preliminary data.</text>
</comment>
<feature type="non-terminal residue" evidence="12">
    <location>
        <position position="342"/>
    </location>
</feature>
<name>A0A6S7HUJ2_PARCT</name>
<dbReference type="GO" id="GO:0019432">
    <property type="term" value="P:triglyceride biosynthetic process"/>
    <property type="evidence" value="ECO:0007669"/>
    <property type="project" value="TreeGrafter"/>
</dbReference>
<dbReference type="EC" id="2.3.1.-" evidence="11"/>
<evidence type="ECO:0000256" key="6">
    <source>
        <dbReference type="ARBA" id="ARBA00022824"/>
    </source>
</evidence>
<keyword evidence="8" id="KW-0443">Lipid metabolism</keyword>
<keyword evidence="6 11" id="KW-0256">Endoplasmic reticulum</keyword>
<dbReference type="GO" id="GO:0004144">
    <property type="term" value="F:diacylglycerol O-acyltransferase activity"/>
    <property type="evidence" value="ECO:0007669"/>
    <property type="project" value="TreeGrafter"/>
</dbReference>
<dbReference type="OrthoDB" id="264532at2759"/>
<dbReference type="Pfam" id="PF03982">
    <property type="entry name" value="DAGAT"/>
    <property type="match status" value="1"/>
</dbReference>
<dbReference type="CDD" id="cd07987">
    <property type="entry name" value="LPLAT_MGAT-like"/>
    <property type="match status" value="1"/>
</dbReference>
<evidence type="ECO:0000256" key="4">
    <source>
        <dbReference type="ARBA" id="ARBA00022679"/>
    </source>
</evidence>
<dbReference type="PANTHER" id="PTHR12317">
    <property type="entry name" value="DIACYLGLYCEROL O-ACYLTRANSFERASE"/>
    <property type="match status" value="1"/>
</dbReference>
<evidence type="ECO:0000256" key="7">
    <source>
        <dbReference type="ARBA" id="ARBA00022989"/>
    </source>
</evidence>
<reference evidence="12" key="1">
    <citation type="submission" date="2020-04" db="EMBL/GenBank/DDBJ databases">
        <authorList>
            <person name="Alioto T."/>
            <person name="Alioto T."/>
            <person name="Gomez Garrido J."/>
        </authorList>
    </citation>
    <scope>NUCLEOTIDE SEQUENCE</scope>
    <source>
        <strain evidence="12">A484AB</strain>
    </source>
</reference>
<feature type="transmembrane region" description="Helical" evidence="11">
    <location>
        <begin position="48"/>
        <end position="64"/>
    </location>
</feature>
<dbReference type="InterPro" id="IPR007130">
    <property type="entry name" value="DAGAT"/>
</dbReference>
<organism evidence="12 13">
    <name type="scientific">Paramuricea clavata</name>
    <name type="common">Red gorgonian</name>
    <name type="synonym">Violescent sea-whip</name>
    <dbReference type="NCBI Taxonomy" id="317549"/>
    <lineage>
        <taxon>Eukaryota</taxon>
        <taxon>Metazoa</taxon>
        <taxon>Cnidaria</taxon>
        <taxon>Anthozoa</taxon>
        <taxon>Octocorallia</taxon>
        <taxon>Malacalcyonacea</taxon>
        <taxon>Plexauridae</taxon>
        <taxon>Paramuricea</taxon>
    </lineage>
</organism>
<comment type="subcellular location">
    <subcellularLocation>
        <location evidence="1 11">Endoplasmic reticulum membrane</location>
        <topology evidence="1 11">Multi-pass membrane protein</topology>
    </subcellularLocation>
</comment>
<evidence type="ECO:0000256" key="2">
    <source>
        <dbReference type="ARBA" id="ARBA00005420"/>
    </source>
</evidence>
<sequence>QCNDSVDVVLDIMEEFPQTRMHFMKVGYARGMLIALTYFSAYRLFFTSYYPLALFYLAWAYIFDSGTPSHGGRRAEFVRRLRLWKYFRDYFPIKLVKTAELNPEKNYIFGYHPHGILCAGAFCNFATEATDFSTVFPGIVPHLLPLMALFRPPLFRDYIMLSGMCDVARESCEYILTKKGAGNSVVIAVGGAAEALDAHPGNFMLTLKKRKGFIKLALQTGCGLYSLLDLSQANVPFCRKQRVKLQLRRANQASYRLHFTTVTFWLQRYWAILADTLRIKRPLTYGYGSQISRPSMYSNNQGLFIGEEGPRKLLRYLGNTLSSQETNRNIYNLAEPGQALIG</sequence>
<proteinExistence type="inferred from homology"/>
<evidence type="ECO:0000256" key="1">
    <source>
        <dbReference type="ARBA" id="ARBA00004477"/>
    </source>
</evidence>
<evidence type="ECO:0000256" key="3">
    <source>
        <dbReference type="ARBA" id="ARBA00022516"/>
    </source>
</evidence>
<dbReference type="GO" id="GO:0005789">
    <property type="term" value="C:endoplasmic reticulum membrane"/>
    <property type="evidence" value="ECO:0007669"/>
    <property type="project" value="UniProtKB-SubCell"/>
</dbReference>
<evidence type="ECO:0000256" key="9">
    <source>
        <dbReference type="ARBA" id="ARBA00023136"/>
    </source>
</evidence>